<organism evidence="1 2">
    <name type="scientific">Meloidogyne enterolobii</name>
    <name type="common">Root-knot nematode worm</name>
    <name type="synonym">Meloidogyne mayaguensis</name>
    <dbReference type="NCBI Taxonomy" id="390850"/>
    <lineage>
        <taxon>Eukaryota</taxon>
        <taxon>Metazoa</taxon>
        <taxon>Ecdysozoa</taxon>
        <taxon>Nematoda</taxon>
        <taxon>Chromadorea</taxon>
        <taxon>Rhabditida</taxon>
        <taxon>Tylenchina</taxon>
        <taxon>Tylenchomorpha</taxon>
        <taxon>Tylenchoidea</taxon>
        <taxon>Meloidogynidae</taxon>
        <taxon>Meloidogyninae</taxon>
        <taxon>Meloidogyne</taxon>
    </lineage>
</organism>
<protein>
    <submittedName>
        <fullName evidence="1">Uncharacterized protein</fullName>
    </submittedName>
</protein>
<proteinExistence type="predicted"/>
<dbReference type="Proteomes" id="UP000580250">
    <property type="component" value="Unassembled WGS sequence"/>
</dbReference>
<accession>A0A6V7VXD4</accession>
<dbReference type="EMBL" id="CAJEWN010000347">
    <property type="protein sequence ID" value="CAD2179600.1"/>
    <property type="molecule type" value="Genomic_DNA"/>
</dbReference>
<evidence type="ECO:0000313" key="2">
    <source>
        <dbReference type="Proteomes" id="UP000580250"/>
    </source>
</evidence>
<evidence type="ECO:0000313" key="1">
    <source>
        <dbReference type="EMBL" id="CAD2179600.1"/>
    </source>
</evidence>
<reference evidence="1 2" key="1">
    <citation type="submission" date="2020-08" db="EMBL/GenBank/DDBJ databases">
        <authorList>
            <person name="Koutsovoulos G."/>
            <person name="Danchin GJ E."/>
        </authorList>
    </citation>
    <scope>NUCLEOTIDE SEQUENCE [LARGE SCALE GENOMIC DNA]</scope>
</reference>
<dbReference type="AlphaFoldDB" id="A0A6V7VXD4"/>
<name>A0A6V7VXD4_MELEN</name>
<gene>
    <name evidence="1" type="ORF">MENT_LOCUS31609</name>
</gene>
<sequence length="96" mass="11450">MTVLLRSWTHPSTALLNDYPLARTSQPRKSRISKFDFEFLLYHLSHSTPLIIRFRMTTLSPISKNPEKAGFRTKLHRKQKIKNLKQICFNFRKFKT</sequence>
<comment type="caution">
    <text evidence="1">The sequence shown here is derived from an EMBL/GenBank/DDBJ whole genome shotgun (WGS) entry which is preliminary data.</text>
</comment>